<accession>A0A8J6TAR2</accession>
<evidence type="ECO:0000313" key="4">
    <source>
        <dbReference type="EMBL" id="MBC8198435.1"/>
    </source>
</evidence>
<feature type="domain" description="Glycosyl transferase family 1" evidence="2">
    <location>
        <begin position="196"/>
        <end position="355"/>
    </location>
</feature>
<keyword evidence="1" id="KW-0808">Transferase</keyword>
<proteinExistence type="predicted"/>
<dbReference type="SUPFAM" id="SSF53756">
    <property type="entry name" value="UDP-Glycosyltransferase/glycogen phosphorylase"/>
    <property type="match status" value="1"/>
</dbReference>
<evidence type="ECO:0000313" key="5">
    <source>
        <dbReference type="Proteomes" id="UP000603545"/>
    </source>
</evidence>
<dbReference type="Pfam" id="PF13439">
    <property type="entry name" value="Glyco_transf_4"/>
    <property type="match status" value="1"/>
</dbReference>
<dbReference type="AlphaFoldDB" id="A0A8J6TAR2"/>
<comment type="caution">
    <text evidence="4">The sequence shown here is derived from an EMBL/GenBank/DDBJ whole genome shotgun (WGS) entry which is preliminary data.</text>
</comment>
<evidence type="ECO:0000256" key="1">
    <source>
        <dbReference type="ARBA" id="ARBA00022679"/>
    </source>
</evidence>
<dbReference type="CDD" id="cd03809">
    <property type="entry name" value="GT4_MtfB-like"/>
    <property type="match status" value="1"/>
</dbReference>
<protein>
    <submittedName>
        <fullName evidence="4">Glycosyltransferase family 4 protein</fullName>
    </submittedName>
</protein>
<reference evidence="4 5" key="1">
    <citation type="submission" date="2020-08" db="EMBL/GenBank/DDBJ databases">
        <title>Bridging the membrane lipid divide: bacteria of the FCB group superphylum have the potential to synthesize archaeal ether lipids.</title>
        <authorList>
            <person name="Villanueva L."/>
            <person name="Von Meijenfeldt F.A.B."/>
            <person name="Westbye A.B."/>
            <person name="Yadav S."/>
            <person name="Hopmans E.C."/>
            <person name="Dutilh B.E."/>
            <person name="Sinninghe Damste J.S."/>
        </authorList>
    </citation>
    <scope>NUCLEOTIDE SEQUENCE [LARGE SCALE GENOMIC DNA]</scope>
    <source>
        <strain evidence="4">NIOZ-UU82</strain>
    </source>
</reference>
<dbReference type="InterPro" id="IPR028098">
    <property type="entry name" value="Glyco_trans_4-like_N"/>
</dbReference>
<dbReference type="PANTHER" id="PTHR46401:SF2">
    <property type="entry name" value="GLYCOSYLTRANSFERASE WBBK-RELATED"/>
    <property type="match status" value="1"/>
</dbReference>
<dbReference type="Pfam" id="PF00534">
    <property type="entry name" value="Glycos_transf_1"/>
    <property type="match status" value="1"/>
</dbReference>
<evidence type="ECO:0000259" key="3">
    <source>
        <dbReference type="Pfam" id="PF13439"/>
    </source>
</evidence>
<dbReference type="GO" id="GO:0016757">
    <property type="term" value="F:glycosyltransferase activity"/>
    <property type="evidence" value="ECO:0007669"/>
    <property type="project" value="InterPro"/>
</dbReference>
<feature type="domain" description="Glycosyltransferase subfamily 4-like N-terminal" evidence="3">
    <location>
        <begin position="51"/>
        <end position="180"/>
    </location>
</feature>
<name>A0A8J6TAR2_9BACT</name>
<organism evidence="4 5">
    <name type="scientific">Candidatus Desulfaltia bathyphila</name>
    <dbReference type="NCBI Taxonomy" id="2841697"/>
    <lineage>
        <taxon>Bacteria</taxon>
        <taxon>Pseudomonadati</taxon>
        <taxon>Thermodesulfobacteriota</taxon>
        <taxon>Desulfobacteria</taxon>
        <taxon>Desulfobacterales</taxon>
        <taxon>Desulfobacterales incertae sedis</taxon>
        <taxon>Candidatus Desulfaltia</taxon>
    </lineage>
</organism>
<gene>
    <name evidence="4" type="ORF">H8E80_00085</name>
</gene>
<evidence type="ECO:0000259" key="2">
    <source>
        <dbReference type="Pfam" id="PF00534"/>
    </source>
</evidence>
<dbReference type="InterPro" id="IPR001296">
    <property type="entry name" value="Glyco_trans_1"/>
</dbReference>
<dbReference type="Gene3D" id="3.40.50.2000">
    <property type="entry name" value="Glycogen Phosphorylase B"/>
    <property type="match status" value="2"/>
</dbReference>
<dbReference type="GO" id="GO:0009103">
    <property type="term" value="P:lipopolysaccharide biosynthetic process"/>
    <property type="evidence" value="ECO:0007669"/>
    <property type="project" value="TreeGrafter"/>
</dbReference>
<dbReference type="Proteomes" id="UP000603545">
    <property type="component" value="Unassembled WGS sequence"/>
</dbReference>
<dbReference type="PANTHER" id="PTHR46401">
    <property type="entry name" value="GLYCOSYLTRANSFERASE WBBK-RELATED"/>
    <property type="match status" value="1"/>
</dbReference>
<dbReference type="EMBL" id="JACNLL010000005">
    <property type="protein sequence ID" value="MBC8198435.1"/>
    <property type="molecule type" value="Genomic_DNA"/>
</dbReference>
<sequence length="388" mass="43798">MILGIDASNIRSGGGITHLSEVSKCAQPHDFGFKRVIAWGGTNPLSRLRDQSWLEKIHVPILDSLLPQRVWWQQFILPKLLKQHNCALLFSPGGTLPKRVSVPTVTMSQNLLPLAMEEAARYETVSMKLRLKLLNTVQRMSFQKADGLIFLTQYAKKSVCEQLKKKPSRTAIVPHGINKDFFLPPRKQKPLDSYSQTKPFRLLYVSNVDVYKHQWHVAEAVAALIAKGFPVAIDFVGSFYPQAMRRFKKTVQRMDSNGSFINYKGFLPYNKLSEVYQGADAFVFASSCENMPNILLEAMAAGLPIACSKFGPMPEVLGNGGVYFDPESPYEIAEALRTLVESIDLREHCASTSYNRAKKYSWERCARETFSFLAEVVHSKCQSTDYDK</sequence>